<accession>A0A1E1EYK2</accession>
<dbReference type="Proteomes" id="UP000218272">
    <property type="component" value="Chromosome SCLO_1"/>
</dbReference>
<organism evidence="1 2">
    <name type="scientific">Sphingobium cloacae</name>
    <dbReference type="NCBI Taxonomy" id="120107"/>
    <lineage>
        <taxon>Bacteria</taxon>
        <taxon>Pseudomonadati</taxon>
        <taxon>Pseudomonadota</taxon>
        <taxon>Alphaproteobacteria</taxon>
        <taxon>Sphingomonadales</taxon>
        <taxon>Sphingomonadaceae</taxon>
        <taxon>Sphingobium</taxon>
    </lineage>
</organism>
<dbReference type="EMBL" id="AP017655">
    <property type="protein sequence ID" value="BAV63344.1"/>
    <property type="molecule type" value="Genomic_DNA"/>
</dbReference>
<evidence type="ECO:0000313" key="1">
    <source>
        <dbReference type="EMBL" id="BAV63344.1"/>
    </source>
</evidence>
<dbReference type="Pfam" id="PF01042">
    <property type="entry name" value="Ribonuc_L-PSP"/>
    <property type="match status" value="1"/>
</dbReference>
<keyword evidence="2" id="KW-1185">Reference proteome</keyword>
<protein>
    <submittedName>
        <fullName evidence="1">Uncharacterized protein</fullName>
    </submittedName>
</protein>
<dbReference type="KEGG" id="sclo:SCLO_1003040"/>
<name>A0A1E1EYK2_9SPHN</name>
<dbReference type="InterPro" id="IPR035959">
    <property type="entry name" value="RutC-like_sf"/>
</dbReference>
<dbReference type="InterPro" id="IPR006175">
    <property type="entry name" value="YjgF/YER057c/UK114"/>
</dbReference>
<dbReference type="RefSeq" id="WP_231923312.1">
    <property type="nucleotide sequence ID" value="NZ_AP017655.1"/>
</dbReference>
<dbReference type="Gene3D" id="3.30.1330.40">
    <property type="entry name" value="RutC-like"/>
    <property type="match status" value="1"/>
</dbReference>
<sequence>MKMVDVVKVKTGNKFEEMGSYSRLVAVDNLIFVSNTAGRNPRTKEIPDDPAEQARQVLANIAAALASVDAVLEDVVSARVFVQFPEDIDAVMAAYGERMRGINPTLTMTCPPLGSAQYKVEIDVVAYRGASKASVKELQITL</sequence>
<dbReference type="SUPFAM" id="SSF55298">
    <property type="entry name" value="YjgF-like"/>
    <property type="match status" value="1"/>
</dbReference>
<dbReference type="PANTHER" id="PTHR43857">
    <property type="entry name" value="BLR7761 PROTEIN"/>
    <property type="match status" value="1"/>
</dbReference>
<gene>
    <name evidence="1" type="ORF">SCLO_1003040</name>
</gene>
<dbReference type="PANTHER" id="PTHR43857:SF1">
    <property type="entry name" value="YJGH FAMILY PROTEIN"/>
    <property type="match status" value="1"/>
</dbReference>
<proteinExistence type="predicted"/>
<reference evidence="1 2" key="1">
    <citation type="submission" date="2016-10" db="EMBL/GenBank/DDBJ databases">
        <title>Complete Genome Sequence of the Nonylphenol-Degrading Bacterium Sphingobium cloacae JCM 10874T.</title>
        <authorList>
            <person name="Ootsuka M."/>
            <person name="Nishizawa T."/>
            <person name="Ohta H."/>
        </authorList>
    </citation>
    <scope>NUCLEOTIDE SEQUENCE [LARGE SCALE GENOMIC DNA]</scope>
    <source>
        <strain evidence="1 2">JCM 10874</strain>
    </source>
</reference>
<evidence type="ECO:0000313" key="2">
    <source>
        <dbReference type="Proteomes" id="UP000218272"/>
    </source>
</evidence>
<dbReference type="AlphaFoldDB" id="A0A1E1EYK2"/>